<dbReference type="EMBL" id="RCMI01003358">
    <property type="protein sequence ID" value="KAG2872689.1"/>
    <property type="molecule type" value="Genomic_DNA"/>
</dbReference>
<protein>
    <submittedName>
        <fullName evidence="1">Uncharacterized protein</fullName>
    </submittedName>
</protein>
<dbReference type="AlphaFoldDB" id="A0A8T1A9R3"/>
<evidence type="ECO:0000313" key="1">
    <source>
        <dbReference type="EMBL" id="KAG2872689.1"/>
    </source>
</evidence>
<organism evidence="1 2">
    <name type="scientific">Phytophthora cactorum</name>
    <dbReference type="NCBI Taxonomy" id="29920"/>
    <lineage>
        <taxon>Eukaryota</taxon>
        <taxon>Sar</taxon>
        <taxon>Stramenopiles</taxon>
        <taxon>Oomycota</taxon>
        <taxon>Peronosporomycetes</taxon>
        <taxon>Peronosporales</taxon>
        <taxon>Peronosporaceae</taxon>
        <taxon>Phytophthora</taxon>
    </lineage>
</organism>
<gene>
    <name evidence="1" type="ORF">PC115_g24548</name>
</gene>
<evidence type="ECO:0000313" key="2">
    <source>
        <dbReference type="Proteomes" id="UP000774804"/>
    </source>
</evidence>
<comment type="caution">
    <text evidence="1">The sequence shown here is derived from an EMBL/GenBank/DDBJ whole genome shotgun (WGS) entry which is preliminary data.</text>
</comment>
<name>A0A8T1A9R3_9STRA</name>
<proteinExistence type="predicted"/>
<reference evidence="1" key="1">
    <citation type="submission" date="2018-10" db="EMBL/GenBank/DDBJ databases">
        <title>Effector identification in a new, highly contiguous assembly of the strawberry crown rot pathogen Phytophthora cactorum.</title>
        <authorList>
            <person name="Armitage A.D."/>
            <person name="Nellist C.F."/>
            <person name="Bates H."/>
            <person name="Vickerstaff R.J."/>
            <person name="Harrison R.J."/>
        </authorList>
    </citation>
    <scope>NUCLEOTIDE SEQUENCE</scope>
    <source>
        <strain evidence="1">4032</strain>
    </source>
</reference>
<dbReference type="Proteomes" id="UP000774804">
    <property type="component" value="Unassembled WGS sequence"/>
</dbReference>
<accession>A0A8T1A9R3</accession>
<sequence>MYFITKGRFKSFGVRLLNPYYAGDIVLWGDVIGGCVVASLVSGCAVTSLVGSSAVISPSRLLTRRLRRNFLVAASKETHKRRVLLFEAAYYYF</sequence>